<gene>
    <name evidence="2" type="ORF">CSW37_06665</name>
</gene>
<accession>A0A430SF41</accession>
<evidence type="ECO:0000313" key="2">
    <source>
        <dbReference type="EMBL" id="RTH36868.1"/>
    </source>
</evidence>
<feature type="region of interest" description="Disordered" evidence="1">
    <location>
        <begin position="23"/>
        <end position="67"/>
    </location>
</feature>
<proteinExistence type="predicted"/>
<dbReference type="AlphaFoldDB" id="A0A430SF41"/>
<protein>
    <submittedName>
        <fullName evidence="2">Uncharacterized protein</fullName>
    </submittedName>
</protein>
<reference evidence="2 3" key="1">
    <citation type="journal article" date="2019" name="Extremophiles">
        <title>Biogeography of thermophiles and predominance of Thermus scotoductus in domestic water heaters.</title>
        <authorList>
            <person name="Wilpiszeski R.L."/>
            <person name="Zhang Z."/>
            <person name="House C.H."/>
        </authorList>
    </citation>
    <scope>NUCLEOTIDE SEQUENCE [LARGE SCALE GENOMIC DNA]</scope>
    <source>
        <strain evidence="2 3">24_S24</strain>
    </source>
</reference>
<evidence type="ECO:0000313" key="3">
    <source>
        <dbReference type="Proteomes" id="UP000288051"/>
    </source>
</evidence>
<evidence type="ECO:0000256" key="1">
    <source>
        <dbReference type="SAM" id="MobiDB-lite"/>
    </source>
</evidence>
<comment type="caution">
    <text evidence="2">The sequence shown here is derived from an EMBL/GenBank/DDBJ whole genome shotgun (WGS) entry which is preliminary data.</text>
</comment>
<name>A0A430SF41_THESC</name>
<dbReference type="Proteomes" id="UP000288051">
    <property type="component" value="Unassembled WGS sequence"/>
</dbReference>
<dbReference type="EMBL" id="PELZ01000195">
    <property type="protein sequence ID" value="RTH36868.1"/>
    <property type="molecule type" value="Genomic_DNA"/>
</dbReference>
<organism evidence="2 3">
    <name type="scientific">Thermus scotoductus</name>
    <dbReference type="NCBI Taxonomy" id="37636"/>
    <lineage>
        <taxon>Bacteria</taxon>
        <taxon>Thermotogati</taxon>
        <taxon>Deinococcota</taxon>
        <taxon>Deinococci</taxon>
        <taxon>Thermales</taxon>
        <taxon>Thermaceae</taxon>
        <taxon>Thermus</taxon>
    </lineage>
</organism>
<sequence>MWEGRDDHDVPVQVEITFPFFRATWANPGPEKASQEVRQGESPQGGSREAEEEGQVPKPAENRWSRA</sequence>